<dbReference type="RefSeq" id="XP_013900809.1">
    <property type="nucleotide sequence ID" value="XM_014045355.1"/>
</dbReference>
<dbReference type="InterPro" id="IPR011989">
    <property type="entry name" value="ARM-like"/>
</dbReference>
<dbReference type="SUPFAM" id="SSF48371">
    <property type="entry name" value="ARM repeat"/>
    <property type="match status" value="1"/>
</dbReference>
<dbReference type="KEGG" id="mng:MNEG_6173"/>
<protein>
    <submittedName>
        <fullName evidence="2">Uncharacterized protein</fullName>
    </submittedName>
</protein>
<sequence length="498" mass="48949">MQQRLLDCLEAVSYLAVDDTNRAALVAMGAPHLLAAKFTRCAAAADAAGAGADAQDGPPLKGGAGAALGPASQAVGAAALRALVALLRSDALKLEFWAGVGGAALLALLRGPLGARVGDLAAAAFAAAEALAFGAGTGATRRSSGSAAPAHLGGGIFCSGFSGAGSGSFCALSGGVSGAGCQGGAPQLLEPRLLEALAASCALHPCSGAAAATPALRLLLLGRQRGTQAAGECECCGEPAPQDGAGARDAWRCVAFAVGPFLATVIQSSMVDSAASQQLPSQVASGAHDHRSNHQQRQQEAAALMSALDLVALMAQDPQLAATLCKAGALLPLLMLLPDPTVGATGPAAAAAARVPAVVAALVRNGGAAAVEQLREEGALAALLRSLRDARLPPQAKEAALLALARVAFVPGGCGASGSEAARAAAASVAALRRRGAVLAVRRLLVEEAAPHGELARRALHLLDLLAGSAADTGLTCNDAPKRPASEVGATPTHARAG</sequence>
<reference evidence="2 3" key="1">
    <citation type="journal article" date="2013" name="BMC Genomics">
        <title>Reconstruction of the lipid metabolism for the microalga Monoraphidium neglectum from its genome sequence reveals characteristics suitable for biofuel production.</title>
        <authorList>
            <person name="Bogen C."/>
            <person name="Al-Dilaimi A."/>
            <person name="Albersmeier A."/>
            <person name="Wichmann J."/>
            <person name="Grundmann M."/>
            <person name="Rupp O."/>
            <person name="Lauersen K.J."/>
            <person name="Blifernez-Klassen O."/>
            <person name="Kalinowski J."/>
            <person name="Goesmann A."/>
            <person name="Mussgnug J.H."/>
            <person name="Kruse O."/>
        </authorList>
    </citation>
    <scope>NUCLEOTIDE SEQUENCE [LARGE SCALE GENOMIC DNA]</scope>
    <source>
        <strain evidence="2 3">SAG 48.87</strain>
    </source>
</reference>
<dbReference type="Proteomes" id="UP000054498">
    <property type="component" value="Unassembled WGS sequence"/>
</dbReference>
<name>A0A0D2MF66_9CHLO</name>
<dbReference type="EMBL" id="KK101199">
    <property type="protein sequence ID" value="KIZ01790.1"/>
    <property type="molecule type" value="Genomic_DNA"/>
</dbReference>
<gene>
    <name evidence="2" type="ORF">MNEG_6173</name>
</gene>
<dbReference type="Gene3D" id="1.25.10.10">
    <property type="entry name" value="Leucine-rich Repeat Variant"/>
    <property type="match status" value="1"/>
</dbReference>
<feature type="region of interest" description="Disordered" evidence="1">
    <location>
        <begin position="280"/>
        <end position="299"/>
    </location>
</feature>
<dbReference type="AlphaFoldDB" id="A0A0D2MF66"/>
<evidence type="ECO:0000313" key="3">
    <source>
        <dbReference type="Proteomes" id="UP000054498"/>
    </source>
</evidence>
<organism evidence="2 3">
    <name type="scientific">Monoraphidium neglectum</name>
    <dbReference type="NCBI Taxonomy" id="145388"/>
    <lineage>
        <taxon>Eukaryota</taxon>
        <taxon>Viridiplantae</taxon>
        <taxon>Chlorophyta</taxon>
        <taxon>core chlorophytes</taxon>
        <taxon>Chlorophyceae</taxon>
        <taxon>CS clade</taxon>
        <taxon>Sphaeropleales</taxon>
        <taxon>Selenastraceae</taxon>
        <taxon>Monoraphidium</taxon>
    </lineage>
</organism>
<dbReference type="InterPro" id="IPR016024">
    <property type="entry name" value="ARM-type_fold"/>
</dbReference>
<dbReference type="GeneID" id="25739049"/>
<feature type="region of interest" description="Disordered" evidence="1">
    <location>
        <begin position="477"/>
        <end position="498"/>
    </location>
</feature>
<proteinExistence type="predicted"/>
<accession>A0A0D2MF66</accession>
<keyword evidence="3" id="KW-1185">Reference proteome</keyword>
<evidence type="ECO:0000313" key="2">
    <source>
        <dbReference type="EMBL" id="KIZ01790.1"/>
    </source>
</evidence>
<evidence type="ECO:0000256" key="1">
    <source>
        <dbReference type="SAM" id="MobiDB-lite"/>
    </source>
</evidence>